<gene>
    <name evidence="1" type="ORF">RC62_545</name>
</gene>
<accession>A0A0Q0S880</accession>
<proteinExistence type="predicted"/>
<dbReference type="Proteomes" id="UP000050443">
    <property type="component" value="Unassembled WGS sequence"/>
</dbReference>
<organism evidence="1 2">
    <name type="scientific">Flavobacterium aquidurense</name>
    <dbReference type="NCBI Taxonomy" id="362413"/>
    <lineage>
        <taxon>Bacteria</taxon>
        <taxon>Pseudomonadati</taxon>
        <taxon>Bacteroidota</taxon>
        <taxon>Flavobacteriia</taxon>
        <taxon>Flavobacteriales</taxon>
        <taxon>Flavobacteriaceae</taxon>
        <taxon>Flavobacterium</taxon>
    </lineage>
</organism>
<protein>
    <submittedName>
        <fullName evidence="1">Uncharacterized protein</fullName>
    </submittedName>
</protein>
<dbReference type="PATRIC" id="fig|362413.3.peg.524"/>
<evidence type="ECO:0000313" key="1">
    <source>
        <dbReference type="EMBL" id="KQB39861.1"/>
    </source>
</evidence>
<dbReference type="AlphaFoldDB" id="A0A0Q0S880"/>
<evidence type="ECO:0000313" key="2">
    <source>
        <dbReference type="Proteomes" id="UP000050443"/>
    </source>
</evidence>
<sequence>MWNGLKRNQNHSKNTFSDPYFPFLLFQENYNSEIKSVIRSFFAADISIQLHPSVIKIKNSDNKPFLHTLRM</sequence>
<name>A0A0Q0S880_9FLAO</name>
<comment type="caution">
    <text evidence="1">The sequence shown here is derived from an EMBL/GenBank/DDBJ whole genome shotgun (WGS) entry which is preliminary data.</text>
</comment>
<dbReference type="EMBL" id="JRLF01000011">
    <property type="protein sequence ID" value="KQB39861.1"/>
    <property type="molecule type" value="Genomic_DNA"/>
</dbReference>
<dbReference type="GeneID" id="29645410"/>
<reference evidence="1 2" key="1">
    <citation type="submission" date="2014-09" db="EMBL/GenBank/DDBJ databases">
        <title>Genome sequence of Flavobacterium aquidurense RC62.</title>
        <authorList>
            <person name="Kim J.F."/>
            <person name="Kwak M.-J."/>
        </authorList>
    </citation>
    <scope>NUCLEOTIDE SEQUENCE [LARGE SCALE GENOMIC DNA]</scope>
    <source>
        <strain evidence="1 2">RC62</strain>
    </source>
</reference>